<dbReference type="EMBL" id="JACRTE010000006">
    <property type="protein sequence ID" value="MBC8596559.1"/>
    <property type="molecule type" value="Genomic_DNA"/>
</dbReference>
<feature type="chain" id="PRO_5036792140" evidence="2">
    <location>
        <begin position="29"/>
        <end position="2559"/>
    </location>
</feature>
<sequence>MKRRFTALIITAGMLANQIICSNLTAFAQNGQNAYGHTVTYKPVTTLYTDGKPVKFFDAGVTEWGKVDTKTARDEAGSIKWLNENGYLLNRFGRKMYDTPMSGCFSSKGEWLTQLKGPRNRWNWTEAVSFDALNSKENRANGNVSNLYSKGDIQYFFSWKVKTVQTRWGLTGKSNDTGRTYALGEVTDSKGGGWKKYNAVADGPNLGNFNAWKDSKTFGVISFTARSDRDAQVDSYLSGAMLVGRDIQGPKISSVTVTADADGKEKIANNTITLDTVKNLKDRTVYFRVEWDEPVFFKNISESSVKDLTLKIDTIGEDSTSGMIAEAPFLKFAPSKTDGKPVMIFEYKISDPYTDTDKVTQERGFFYKFTNVTVSPKQNEMFWNNIYDISGNKFASDINGNQPAVKVTAPVGGGSAVDLIPFGIESIKISKKSGENSRFILTDDLVEINLNLNKALTGYIRSEYLPSMTLNVKNSDGEYVTITPGNNGVDRKMFINGQWVKYSYFYNNRGFVDPVMLSDDKKTITFYTAFYPECEVDGDSVKITSVSYDNEKLKDNSGYSLMNYKINQDGELSPTDLPVGDKTVISKYTVSPDKQYKIDYTAPTADISAKNISDDIILITADITDKSVQGCDASFTVKLNGSIENESIGYQASASESYTDAWQNGTNGAMSVSFSTPIVTSANGAKAYGFVKLPQNCEADKIDINVSLSDDAGNTASAQKSISAPEWLGYDTLAPSVSATVTHENINVTVTDMDSDVKYKYGFSDNDTDEPSYTEADGKSGIITPPDNLSDGEIHEKTIWITASDSKGNTSEIKKIPMKYDRSVTSLTLSEYTDKLYTNGEYPVADYHIQNAYLFWFMWIEKPANVDDLSAYITGDVLAELKNRAENYGSVFRCTDSDKSTEQYNNDFSDTVQLYNSTDVVSIVPNTDGYGEMLGENIPASETDRPLVLVMAVEKSENGETLIRTAEFNTLYNAPDINIRQVRFSTNGGDGKRIDYIRNDEKANLFWCDDEEGFSYPLNTPNLFGFAQAEFYLAGDPVTDLDRIDKENSYIALEKVEYEGKHNKEGDETAGKRVRINEWKFSELGFSKLSGGTQSEYNLNLGKINGEVIGKTCSPVYTASVDIDPQTLETEFYRIGEYDYSVGVRYEFVYSVKCINGTETDKKPITYFAFDNSPQGYISAVYYERNGYPEYLAGIRDANQNTEAVFDAKGNDVTPDIPVYTFNTVYDDRTDIYVNFTAPFINDCDSAIAYFGAPAQNSTDMKYAMRIGVSPDSLSVLIPFEVNEANVTSNLYYLGDYFKKDADDIAEVTLYYKFEYPERGLSSPVYVLTLRRDNFEPVFDISVSETECITNEVLVKINSITDTQTGKDGRTVIDTPESVLRERAMHSGGINSLLLADADGSEGQNSTPNYYLDAWRIACENDDLSKYEDYEIREDYDYETGETSYYIRVLPDINGFYHFTSNGYMFTSTYDNANNASWTALINGELVNLRVNDYADFAQLCIDNVNPTPPKFIENPVFTPNVSDGSFTVSAKAENTVKRAYLKFNDEYSSEIFDGYNKDDICAVENVPGYFSGGLNTENGEINAKIYVKYLPDTPLSSVSLVIEDNAGNKSEYTHTFDTAIFGKKAEVTNTANEDGIPVYTYSGALNFSVPVKLDGFENEYSASHENLPVYSDGIVQIGFTDLFGETANADVYADIFGTAFSHSLKFFADGKEILPDEKVNSDITVKIDTNGNENISVDGKDEFTFTENGKLTYSVTNKEIGQSRTFELPILNIDKTPPEAIVNVGIDSETDAETNIQYIYSVTYSVEGFSEDGAYLIPSSNGASPSSVTFDKNSAEKTYTFKFRDEAGNENTYTADASDISFADRSDNKIASYRLTYLCADKNGFTALESTGSENAVNSAVSVKIEALNKDGETVSAAVSKDGSLPSGTALYEKEKLVTFTGESAEDRTVNVILSGIGTGNSIKVPVTLPANSIDLTAPYGTVRYDGNNDNIKAYLVTSATDLAEDGVYVTGTQINGKKLELKKDENGFYTEFAVNGTGKFVMTDKAGNIGTVAVAVLTIDKDAPQIVTEGWQSVIDADTASAVDKLLKTPTNNSIKLFITFNEQISATEVKAYENKETLKELTPTDEYVSAVSGGRALTVEFKRNCQAYLKVSDVSGNSVTLWRPEDGGITVIDKDIPVIETGYPIIKTENNTVTYEYVFANGEEVMLLQDQKEGQNADEMYKNRHIVTFDENGQKILSFADRAGNVLSVYPVISQIDNLGPKMTVSVDYVGDGKTLTAEESYKAGNIYTSKNVRILLNVSDASGIKEITATTKSGNKLDVKNEKVTLNQGTADEKTYNYYFVVSENGSYNITAADIYGNENFAQASVSVIDRTAPLLLIKNSQNIVIKEGTSQDDAQKLILDNVTATDLQSGANSPVGNALKDVNDGVKISVDLKNVNLNKEGIYTAKITASDRLGNTAEKECSVKISKDIYSFKIGSAKLYANDTYTAQKGTIRLDNPSDGAKYYYAKGHKTAGQMKYAKSFDAKLGFEASEKGYYTILAHESNKKMYLLYVYVY</sequence>
<dbReference type="InterPro" id="IPR013783">
    <property type="entry name" value="Ig-like_fold"/>
</dbReference>
<dbReference type="RefSeq" id="WP_262432024.1">
    <property type="nucleotide sequence ID" value="NZ_JACRTE010000006.1"/>
</dbReference>
<accession>A0A926FDZ6</accession>
<protein>
    <submittedName>
        <fullName evidence="3">Uncharacterized protein</fullName>
    </submittedName>
</protein>
<feature type="signal peptide" evidence="2">
    <location>
        <begin position="1"/>
        <end position="28"/>
    </location>
</feature>
<evidence type="ECO:0000256" key="1">
    <source>
        <dbReference type="SAM" id="MobiDB-lite"/>
    </source>
</evidence>
<name>A0A926FDZ6_9FIRM</name>
<keyword evidence="2" id="KW-0732">Signal</keyword>
<evidence type="ECO:0000256" key="2">
    <source>
        <dbReference type="SAM" id="SignalP"/>
    </source>
</evidence>
<proteinExistence type="predicted"/>
<gene>
    <name evidence="3" type="ORF">H8706_06710</name>
</gene>
<evidence type="ECO:0000313" key="4">
    <source>
        <dbReference type="Proteomes" id="UP000647416"/>
    </source>
</evidence>
<keyword evidence="4" id="KW-1185">Reference proteome</keyword>
<feature type="region of interest" description="Disordered" evidence="1">
    <location>
        <begin position="768"/>
        <end position="788"/>
    </location>
</feature>
<comment type="caution">
    <text evidence="3">The sequence shown here is derived from an EMBL/GenBank/DDBJ whole genome shotgun (WGS) entry which is preliminary data.</text>
</comment>
<evidence type="ECO:0000313" key="3">
    <source>
        <dbReference type="EMBL" id="MBC8596559.1"/>
    </source>
</evidence>
<dbReference type="Gene3D" id="2.60.40.10">
    <property type="entry name" value="Immunoglobulins"/>
    <property type="match status" value="1"/>
</dbReference>
<dbReference type="Proteomes" id="UP000647416">
    <property type="component" value="Unassembled WGS sequence"/>
</dbReference>
<reference evidence="3" key="1">
    <citation type="submission" date="2020-08" db="EMBL/GenBank/DDBJ databases">
        <title>Genome public.</title>
        <authorList>
            <person name="Liu C."/>
            <person name="Sun Q."/>
        </authorList>
    </citation>
    <scope>NUCLEOTIDE SEQUENCE</scope>
    <source>
        <strain evidence="3">NSJ-50</strain>
    </source>
</reference>
<organism evidence="3 4">
    <name type="scientific">Qingrenia yutianensis</name>
    <dbReference type="NCBI Taxonomy" id="2763676"/>
    <lineage>
        <taxon>Bacteria</taxon>
        <taxon>Bacillati</taxon>
        <taxon>Bacillota</taxon>
        <taxon>Clostridia</taxon>
        <taxon>Eubacteriales</taxon>
        <taxon>Oscillospiraceae</taxon>
        <taxon>Qingrenia</taxon>
    </lineage>
</organism>